<evidence type="ECO:0000313" key="1">
    <source>
        <dbReference type="EMBL" id="MFD1123828.1"/>
    </source>
</evidence>
<gene>
    <name evidence="1" type="ORF">ACFQ22_00420</name>
</gene>
<evidence type="ECO:0000313" key="2">
    <source>
        <dbReference type="Proteomes" id="UP001597156"/>
    </source>
</evidence>
<feature type="non-terminal residue" evidence="1">
    <location>
        <position position="1"/>
    </location>
</feature>
<name>A0ABW3PD64_9LACO</name>
<keyword evidence="2" id="KW-1185">Reference proteome</keyword>
<dbReference type="Proteomes" id="UP001597156">
    <property type="component" value="Unassembled WGS sequence"/>
</dbReference>
<dbReference type="InterPro" id="IPR053163">
    <property type="entry name" value="HTH-type_regulator_Rgg"/>
</dbReference>
<organism evidence="1 2">
    <name type="scientific">Lentilactobacillus raoultii</name>
    <dbReference type="NCBI Taxonomy" id="1987503"/>
    <lineage>
        <taxon>Bacteria</taxon>
        <taxon>Bacillati</taxon>
        <taxon>Bacillota</taxon>
        <taxon>Bacilli</taxon>
        <taxon>Lactobacillales</taxon>
        <taxon>Lactobacillaceae</taxon>
        <taxon>Lentilactobacillus</taxon>
    </lineage>
</organism>
<reference evidence="2" key="1">
    <citation type="journal article" date="2019" name="Int. J. Syst. Evol. Microbiol.">
        <title>The Global Catalogue of Microorganisms (GCM) 10K type strain sequencing project: providing services to taxonomists for standard genome sequencing and annotation.</title>
        <authorList>
            <consortium name="The Broad Institute Genomics Platform"/>
            <consortium name="The Broad Institute Genome Sequencing Center for Infectious Disease"/>
            <person name="Wu L."/>
            <person name="Ma J."/>
        </authorList>
    </citation>
    <scope>NUCLEOTIDE SEQUENCE [LARGE SCALE GENOMIC DNA]</scope>
    <source>
        <strain evidence="2">CCUG 71848</strain>
    </source>
</reference>
<proteinExistence type="predicted"/>
<protein>
    <submittedName>
        <fullName evidence="1">Uncharacterized protein</fullName>
    </submittedName>
</protein>
<dbReference type="PANTHER" id="PTHR37038">
    <property type="entry name" value="TRANSCRIPTIONAL REGULATOR-RELATED"/>
    <property type="match status" value="1"/>
</dbReference>
<dbReference type="EMBL" id="JBHTLH010000003">
    <property type="protein sequence ID" value="MFD1123828.1"/>
    <property type="molecule type" value="Genomic_DNA"/>
</dbReference>
<dbReference type="RefSeq" id="WP_382389693.1">
    <property type="nucleotide sequence ID" value="NZ_JBHTLH010000003.1"/>
</dbReference>
<sequence>SGKFNLTDRSHFFTHWVKKTAAQIINLIRSTASFYFFRDYPGATKFLAILDNLSVSPSEFKFIQNNFRQSSSETAMAAFRHAYLVQDLHQMGKLIHEYRNNSNPALKRVSTIGSILLNAYHSGSIQITPDVDLLWSQMLQTKVWTISELKLANILLAIASGQKKPTVILEIMNRIKDNCHRYISETDDPFNLSDILASAYLTVLQIELNLKAYKIAKSLINSVNTLNEQLLSWSGRISQQLTIAIWELFFGNEKRGQQIMDLLQSLENLYFPVQDKTLFDIIAHRQKEAGQYRQQHHSPR</sequence>
<accession>A0ABW3PD64</accession>
<comment type="caution">
    <text evidence="1">The sequence shown here is derived from an EMBL/GenBank/DDBJ whole genome shotgun (WGS) entry which is preliminary data.</text>
</comment>